<feature type="compositionally biased region" description="Basic residues" evidence="1">
    <location>
        <begin position="413"/>
        <end position="422"/>
    </location>
</feature>
<evidence type="ECO:0000313" key="3">
    <source>
        <dbReference type="Proteomes" id="UP001239445"/>
    </source>
</evidence>
<feature type="compositionally biased region" description="Basic and acidic residues" evidence="1">
    <location>
        <begin position="253"/>
        <end position="262"/>
    </location>
</feature>
<evidence type="ECO:0000313" key="2">
    <source>
        <dbReference type="EMBL" id="KAK1756990.1"/>
    </source>
</evidence>
<dbReference type="Proteomes" id="UP001239445">
    <property type="component" value="Unassembled WGS sequence"/>
</dbReference>
<organism evidence="2 3">
    <name type="scientific">Echria macrotheca</name>
    <dbReference type="NCBI Taxonomy" id="438768"/>
    <lineage>
        <taxon>Eukaryota</taxon>
        <taxon>Fungi</taxon>
        <taxon>Dikarya</taxon>
        <taxon>Ascomycota</taxon>
        <taxon>Pezizomycotina</taxon>
        <taxon>Sordariomycetes</taxon>
        <taxon>Sordariomycetidae</taxon>
        <taxon>Sordariales</taxon>
        <taxon>Schizotheciaceae</taxon>
        <taxon>Echria</taxon>
    </lineage>
</organism>
<feature type="region of interest" description="Disordered" evidence="1">
    <location>
        <begin position="217"/>
        <end position="262"/>
    </location>
</feature>
<protein>
    <submittedName>
        <fullName evidence="2">Uncharacterized protein</fullName>
    </submittedName>
</protein>
<name>A0AAJ0FDA9_9PEZI</name>
<comment type="caution">
    <text evidence="2">The sequence shown here is derived from an EMBL/GenBank/DDBJ whole genome shotgun (WGS) entry which is preliminary data.</text>
</comment>
<evidence type="ECO:0000256" key="1">
    <source>
        <dbReference type="SAM" id="MobiDB-lite"/>
    </source>
</evidence>
<keyword evidence="3" id="KW-1185">Reference proteome</keyword>
<feature type="compositionally biased region" description="Basic residues" evidence="1">
    <location>
        <begin position="379"/>
        <end position="389"/>
    </location>
</feature>
<reference evidence="2" key="1">
    <citation type="submission" date="2023-06" db="EMBL/GenBank/DDBJ databases">
        <title>Genome-scale phylogeny and comparative genomics of the fungal order Sordariales.</title>
        <authorList>
            <consortium name="Lawrence Berkeley National Laboratory"/>
            <person name="Hensen N."/>
            <person name="Bonometti L."/>
            <person name="Westerberg I."/>
            <person name="Brannstrom I.O."/>
            <person name="Guillou S."/>
            <person name="Cros-Aarteil S."/>
            <person name="Calhoun S."/>
            <person name="Haridas S."/>
            <person name="Kuo A."/>
            <person name="Mondo S."/>
            <person name="Pangilinan J."/>
            <person name="Riley R."/>
            <person name="Labutti K."/>
            <person name="Andreopoulos B."/>
            <person name="Lipzen A."/>
            <person name="Chen C."/>
            <person name="Yanf M."/>
            <person name="Daum C."/>
            <person name="Ng V."/>
            <person name="Clum A."/>
            <person name="Steindorff A."/>
            <person name="Ohm R."/>
            <person name="Martin F."/>
            <person name="Silar P."/>
            <person name="Natvig D."/>
            <person name="Lalanne C."/>
            <person name="Gautier V."/>
            <person name="Ament-Velasquez S.L."/>
            <person name="Kruys A."/>
            <person name="Hutchinson M.I."/>
            <person name="Powell A.J."/>
            <person name="Barry K."/>
            <person name="Miller A.N."/>
            <person name="Grigoriev I.V."/>
            <person name="Debuchy R."/>
            <person name="Gladieux P."/>
            <person name="Thoren M.H."/>
            <person name="Johannesson H."/>
        </authorList>
    </citation>
    <scope>NUCLEOTIDE SEQUENCE</scope>
    <source>
        <strain evidence="2">PSN4</strain>
    </source>
</reference>
<dbReference type="EMBL" id="MU839831">
    <property type="protein sequence ID" value="KAK1756990.1"/>
    <property type="molecule type" value="Genomic_DNA"/>
</dbReference>
<sequence length="422" mass="47567">MDPKPPSKPDVVVESAFRPDSAEKFLHWFSFDEVSLPARENFKNSRREKIFSSLNELKLEFPGEFGFEGLGGLGKSIHGVFHSSTLLDFLESKRDILLPQPQLSSESATAKPEPPSDRELQRLELALFDVTKYNDACNYLTVVAWSEEHEVSGTVTLYQVLFDAEDNAIGVKPVAAMQDVPNQIVVKMRTDEDVTKAVFVPTDDGLGRFKWKANPHKGPTYVRLRKPLAGSQRPSPSPTRGREQRSVSSDSRGSGDIHGRRLADADGIHATIPQFVALLHGSRSILEDVESTPLAPLETTTGHVVQAVKLVKPPRAIHHKGDRIHVAVLLPNDAAWTDQRIYWTDDDDLAEFRQRRYWDLIERSRRDGSRGPRSTSPRSHLHSHSHSRSRKDDQDRGSRHRSRSRSRHDSKSGRHLSLHSLF</sequence>
<gene>
    <name evidence="2" type="ORF">QBC47DRAFT_378215</name>
</gene>
<accession>A0AAJ0FDA9</accession>
<dbReference type="AlphaFoldDB" id="A0AAJ0FDA9"/>
<proteinExistence type="predicted"/>
<feature type="region of interest" description="Disordered" evidence="1">
    <location>
        <begin position="365"/>
        <end position="422"/>
    </location>
</feature>